<dbReference type="OrthoDB" id="1745633at2759"/>
<keyword evidence="3" id="KW-0808">Transferase</keyword>
<comment type="caution">
    <text evidence="3">The sequence shown here is derived from an EMBL/GenBank/DDBJ whole genome shotgun (WGS) entry which is preliminary data.</text>
</comment>
<dbReference type="GO" id="GO:0003676">
    <property type="term" value="F:nucleic acid binding"/>
    <property type="evidence" value="ECO:0007669"/>
    <property type="project" value="InterPro"/>
</dbReference>
<dbReference type="InterPro" id="IPR026960">
    <property type="entry name" value="RVT-Znf"/>
</dbReference>
<evidence type="ECO:0000259" key="2">
    <source>
        <dbReference type="Pfam" id="PF13966"/>
    </source>
</evidence>
<dbReference type="PANTHER" id="PTHR47074">
    <property type="entry name" value="BNAC02G40300D PROTEIN"/>
    <property type="match status" value="1"/>
</dbReference>
<dbReference type="AlphaFoldDB" id="A0A5B6UPJ6"/>
<feature type="domain" description="Reverse transcriptase zinc-binding" evidence="2">
    <location>
        <begin position="144"/>
        <end position="236"/>
    </location>
</feature>
<dbReference type="InterPro" id="IPR002156">
    <property type="entry name" value="RNaseH_domain"/>
</dbReference>
<dbReference type="InterPro" id="IPR044730">
    <property type="entry name" value="RNase_H-like_dom_plant"/>
</dbReference>
<dbReference type="GO" id="GO:0004523">
    <property type="term" value="F:RNA-DNA hybrid ribonuclease activity"/>
    <property type="evidence" value="ECO:0007669"/>
    <property type="project" value="InterPro"/>
</dbReference>
<dbReference type="CDD" id="cd06222">
    <property type="entry name" value="RNase_H_like"/>
    <property type="match status" value="1"/>
</dbReference>
<dbReference type="GO" id="GO:0003964">
    <property type="term" value="F:RNA-directed DNA polymerase activity"/>
    <property type="evidence" value="ECO:0007669"/>
    <property type="project" value="UniProtKB-KW"/>
</dbReference>
<evidence type="ECO:0000313" key="4">
    <source>
        <dbReference type="Proteomes" id="UP000325315"/>
    </source>
</evidence>
<evidence type="ECO:0000313" key="3">
    <source>
        <dbReference type="EMBL" id="KAA3460000.1"/>
    </source>
</evidence>
<dbReference type="SUPFAM" id="SSF53098">
    <property type="entry name" value="Ribonuclease H-like"/>
    <property type="match status" value="1"/>
</dbReference>
<dbReference type="Gene3D" id="3.30.420.10">
    <property type="entry name" value="Ribonuclease H-like superfamily/Ribonuclease H"/>
    <property type="match status" value="1"/>
</dbReference>
<dbReference type="InterPro" id="IPR036397">
    <property type="entry name" value="RNaseH_sf"/>
</dbReference>
<keyword evidence="3" id="KW-0695">RNA-directed DNA polymerase</keyword>
<dbReference type="InterPro" id="IPR052929">
    <property type="entry name" value="RNase_H-like_EbsB-rel"/>
</dbReference>
<keyword evidence="4" id="KW-1185">Reference proteome</keyword>
<name>A0A5B6UPJ6_9ROSI</name>
<reference evidence="4" key="1">
    <citation type="journal article" date="2019" name="Plant Biotechnol. J.">
        <title>Genome sequencing of the Australian wild diploid species Gossypium australe highlights disease resistance and delayed gland morphogenesis.</title>
        <authorList>
            <person name="Cai Y."/>
            <person name="Cai X."/>
            <person name="Wang Q."/>
            <person name="Wang P."/>
            <person name="Zhang Y."/>
            <person name="Cai C."/>
            <person name="Xu Y."/>
            <person name="Wang K."/>
            <person name="Zhou Z."/>
            <person name="Wang C."/>
            <person name="Geng S."/>
            <person name="Li B."/>
            <person name="Dong Q."/>
            <person name="Hou Y."/>
            <person name="Wang H."/>
            <person name="Ai P."/>
            <person name="Liu Z."/>
            <person name="Yi F."/>
            <person name="Sun M."/>
            <person name="An G."/>
            <person name="Cheng J."/>
            <person name="Zhang Y."/>
            <person name="Shi Q."/>
            <person name="Xie Y."/>
            <person name="Shi X."/>
            <person name="Chang Y."/>
            <person name="Huang F."/>
            <person name="Chen Y."/>
            <person name="Hong S."/>
            <person name="Mi L."/>
            <person name="Sun Q."/>
            <person name="Zhang L."/>
            <person name="Zhou B."/>
            <person name="Peng R."/>
            <person name="Zhang X."/>
            <person name="Liu F."/>
        </authorList>
    </citation>
    <scope>NUCLEOTIDE SEQUENCE [LARGE SCALE GENOMIC DNA]</scope>
    <source>
        <strain evidence="4">cv. PA1801</strain>
    </source>
</reference>
<dbReference type="EMBL" id="SMMG02000009">
    <property type="protein sequence ID" value="KAA3460000.1"/>
    <property type="molecule type" value="Genomic_DNA"/>
</dbReference>
<protein>
    <submittedName>
        <fullName evidence="3">Reverse transcriptase</fullName>
    </submittedName>
</protein>
<dbReference type="Pfam" id="PF13966">
    <property type="entry name" value="zf-RVT"/>
    <property type="match status" value="1"/>
</dbReference>
<dbReference type="PANTHER" id="PTHR47074:SF61">
    <property type="entry name" value="RNASE H TYPE-1 DOMAIN-CONTAINING PROTEIN"/>
    <property type="match status" value="1"/>
</dbReference>
<evidence type="ECO:0000259" key="1">
    <source>
        <dbReference type="Pfam" id="PF13456"/>
    </source>
</evidence>
<dbReference type="InterPro" id="IPR012337">
    <property type="entry name" value="RNaseH-like_sf"/>
</dbReference>
<sequence length="488" mass="56009">MAQFNIAILAKQGWRFIKNPKSLVAQVFKAKYFPNSDFLNSQLGSRHSYAWRTRGILEKGLIWRVGTGSSISIVNDVWVPDLVNSSSSVNKVEVLINRQTREWNREEIEYTFGADEVDKILRIPLAQSPHDDFLVWRGEPTEVFSVKSTYKLLQSLDPIAYAVHFSYFDFYKKLWSTELPTKIKINTWKVSWNYIPTRVNLSLKKLASDSSCPRCSRESETLSHLFKDCSVSVDMWSHLTEIQLIQDTNGDFQQWLTSCFSFMSLDLCRLFCVALWALWGDRNTQIHERRSKSGKEIADFVRNYVKEIDGAKPKAVEVSKTVKKWQHPPFQKVKINFDGGFDVQAHFFASGVVARDNTRSVLVSKSRVHEKVGSAFVAEALACREAIQLGIDMQEKNIIIEGDSLTVIKKCRQDSVDRSQIGSYIFDIHQKKSVFSRLSFDFIPRSGNILAHLIAKDSLKNRRELYLEREVPSCAKAQARNDSIREPD</sequence>
<organism evidence="3 4">
    <name type="scientific">Gossypium australe</name>
    <dbReference type="NCBI Taxonomy" id="47621"/>
    <lineage>
        <taxon>Eukaryota</taxon>
        <taxon>Viridiplantae</taxon>
        <taxon>Streptophyta</taxon>
        <taxon>Embryophyta</taxon>
        <taxon>Tracheophyta</taxon>
        <taxon>Spermatophyta</taxon>
        <taxon>Magnoliopsida</taxon>
        <taxon>eudicotyledons</taxon>
        <taxon>Gunneridae</taxon>
        <taxon>Pentapetalae</taxon>
        <taxon>rosids</taxon>
        <taxon>malvids</taxon>
        <taxon>Malvales</taxon>
        <taxon>Malvaceae</taxon>
        <taxon>Malvoideae</taxon>
        <taxon>Gossypium</taxon>
    </lineage>
</organism>
<dbReference type="Proteomes" id="UP000325315">
    <property type="component" value="Unassembled WGS sequence"/>
</dbReference>
<dbReference type="Pfam" id="PF13456">
    <property type="entry name" value="RVT_3"/>
    <property type="match status" value="1"/>
</dbReference>
<gene>
    <name evidence="3" type="ORF">EPI10_026710</name>
</gene>
<proteinExistence type="predicted"/>
<accession>A0A5B6UPJ6</accession>
<feature type="domain" description="RNase H type-1" evidence="1">
    <location>
        <begin position="336"/>
        <end position="457"/>
    </location>
</feature>
<keyword evidence="3" id="KW-0548">Nucleotidyltransferase</keyword>